<dbReference type="AlphaFoldDB" id="A0A7Y4P3Q4"/>
<evidence type="ECO:0000313" key="2">
    <source>
        <dbReference type="EMBL" id="NOL44345.1"/>
    </source>
</evidence>
<sequence length="66" mass="7262">MKQRGVTRADVEHALTHLDAPPESTPENSVKYIGRSVDGRLLKIWIVEPGVTALRPILKSTAWKGA</sequence>
<evidence type="ECO:0008006" key="4">
    <source>
        <dbReference type="Google" id="ProtNLM"/>
    </source>
</evidence>
<evidence type="ECO:0000313" key="3">
    <source>
        <dbReference type="Proteomes" id="UP000534306"/>
    </source>
</evidence>
<comment type="caution">
    <text evidence="2">The sequence shown here is derived from an EMBL/GenBank/DDBJ whole genome shotgun (WGS) entry which is preliminary data.</text>
</comment>
<dbReference type="Proteomes" id="UP000534306">
    <property type="component" value="Unassembled WGS sequence"/>
</dbReference>
<gene>
    <name evidence="2" type="ORF">HPO96_29265</name>
</gene>
<organism evidence="2 3">
    <name type="scientific">Kribbella sandramycini</name>
    <dbReference type="NCBI Taxonomy" id="60450"/>
    <lineage>
        <taxon>Bacteria</taxon>
        <taxon>Bacillati</taxon>
        <taxon>Actinomycetota</taxon>
        <taxon>Actinomycetes</taxon>
        <taxon>Propionibacteriales</taxon>
        <taxon>Kribbellaceae</taxon>
        <taxon>Kribbella</taxon>
    </lineage>
</organism>
<feature type="region of interest" description="Disordered" evidence="1">
    <location>
        <begin position="1"/>
        <end position="29"/>
    </location>
</feature>
<dbReference type="EMBL" id="JABJRC010000008">
    <property type="protein sequence ID" value="NOL44345.1"/>
    <property type="molecule type" value="Genomic_DNA"/>
</dbReference>
<evidence type="ECO:0000256" key="1">
    <source>
        <dbReference type="SAM" id="MobiDB-lite"/>
    </source>
</evidence>
<accession>A0A7Y4P3Q4</accession>
<reference evidence="2 3" key="1">
    <citation type="submission" date="2020-05" db="EMBL/GenBank/DDBJ databases">
        <title>Genome sequence of Kribbella sandramycini ATCC 39419.</title>
        <authorList>
            <person name="Maclea K.S."/>
            <person name="Fair J.L."/>
        </authorList>
    </citation>
    <scope>NUCLEOTIDE SEQUENCE [LARGE SCALE GENOMIC DNA]</scope>
    <source>
        <strain evidence="2 3">ATCC 39419</strain>
    </source>
</reference>
<name>A0A7Y4P3Q4_9ACTN</name>
<proteinExistence type="predicted"/>
<feature type="compositionally biased region" description="Basic and acidic residues" evidence="1">
    <location>
        <begin position="7"/>
        <end position="16"/>
    </location>
</feature>
<keyword evidence="3" id="KW-1185">Reference proteome</keyword>
<protein>
    <recommendedName>
        <fullName evidence="4">DUF4258 domain-containing protein</fullName>
    </recommendedName>
</protein>